<feature type="chain" id="PRO_5029931788" description="S-protein homolog" evidence="6">
    <location>
        <begin position="21"/>
        <end position="148"/>
    </location>
</feature>
<evidence type="ECO:0000256" key="3">
    <source>
        <dbReference type="ARBA" id="ARBA00022471"/>
    </source>
</evidence>
<keyword evidence="8" id="KW-1185">Reference proteome</keyword>
<comment type="caution">
    <text evidence="7">The sequence shown here is derived from an EMBL/GenBank/DDBJ whole genome shotgun (WGS) entry which is preliminary data.</text>
</comment>
<comment type="similarity">
    <text evidence="2 6">Belongs to the plant self-incompatibility (S1) protein family.</text>
</comment>
<evidence type="ECO:0000256" key="4">
    <source>
        <dbReference type="ARBA" id="ARBA00022525"/>
    </source>
</evidence>
<dbReference type="GO" id="GO:0005576">
    <property type="term" value="C:extracellular region"/>
    <property type="evidence" value="ECO:0007669"/>
    <property type="project" value="UniProtKB-SubCell"/>
</dbReference>
<dbReference type="InterPro" id="IPR010264">
    <property type="entry name" value="Self-incomp_S1"/>
</dbReference>
<gene>
    <name evidence="7" type="ORF">HS088_TW05G00701</name>
</gene>
<keyword evidence="3 6" id="KW-0713">Self-incompatibility</keyword>
<protein>
    <recommendedName>
        <fullName evidence="6">S-protein homolog</fullName>
    </recommendedName>
</protein>
<dbReference type="AlphaFoldDB" id="A0A7J7DNM8"/>
<dbReference type="EMBL" id="JAAARO010000005">
    <property type="protein sequence ID" value="KAF5747970.1"/>
    <property type="molecule type" value="Genomic_DNA"/>
</dbReference>
<keyword evidence="4 6" id="KW-0964">Secreted</keyword>
<dbReference type="Pfam" id="PF05938">
    <property type="entry name" value="Self-incomp_S1"/>
    <property type="match status" value="1"/>
</dbReference>
<dbReference type="Proteomes" id="UP000593562">
    <property type="component" value="Unassembled WGS sequence"/>
</dbReference>
<evidence type="ECO:0000313" key="8">
    <source>
        <dbReference type="Proteomes" id="UP000593562"/>
    </source>
</evidence>
<name>A0A7J7DNM8_TRIWF</name>
<organism evidence="7 8">
    <name type="scientific">Tripterygium wilfordii</name>
    <name type="common">Thunder God vine</name>
    <dbReference type="NCBI Taxonomy" id="458696"/>
    <lineage>
        <taxon>Eukaryota</taxon>
        <taxon>Viridiplantae</taxon>
        <taxon>Streptophyta</taxon>
        <taxon>Embryophyta</taxon>
        <taxon>Tracheophyta</taxon>
        <taxon>Spermatophyta</taxon>
        <taxon>Magnoliopsida</taxon>
        <taxon>eudicotyledons</taxon>
        <taxon>Gunneridae</taxon>
        <taxon>Pentapetalae</taxon>
        <taxon>rosids</taxon>
        <taxon>fabids</taxon>
        <taxon>Celastrales</taxon>
        <taxon>Celastraceae</taxon>
        <taxon>Tripterygium</taxon>
    </lineage>
</organism>
<dbReference type="PANTHER" id="PTHR31232">
    <property type="match status" value="1"/>
</dbReference>
<sequence length="148" mass="17370">MDPHILFLTPFLLLANLSDAELFIDTNVNITNDLGSGIDLNVDCMNDEVDRGEYFLQYQQSFQFSFHANILYQTRYRCTMFWPNECHWFDIYVFKRDNPLCFDCKWMVRANGPCMFNTTKNNSKNTCDCPFKVNLALSLDENLLSMEV</sequence>
<evidence type="ECO:0000256" key="2">
    <source>
        <dbReference type="ARBA" id="ARBA00005581"/>
    </source>
</evidence>
<proteinExistence type="inferred from homology"/>
<evidence type="ECO:0000256" key="1">
    <source>
        <dbReference type="ARBA" id="ARBA00004613"/>
    </source>
</evidence>
<keyword evidence="5 6" id="KW-0732">Signal</keyword>
<evidence type="ECO:0000256" key="5">
    <source>
        <dbReference type="ARBA" id="ARBA00022729"/>
    </source>
</evidence>
<evidence type="ECO:0000256" key="6">
    <source>
        <dbReference type="RuleBase" id="RU367044"/>
    </source>
</evidence>
<reference evidence="7 8" key="1">
    <citation type="journal article" date="2020" name="Nat. Commun.">
        <title>Genome of Tripterygium wilfordii and identification of cytochrome P450 involved in triptolide biosynthesis.</title>
        <authorList>
            <person name="Tu L."/>
            <person name="Su P."/>
            <person name="Zhang Z."/>
            <person name="Gao L."/>
            <person name="Wang J."/>
            <person name="Hu T."/>
            <person name="Zhou J."/>
            <person name="Zhang Y."/>
            <person name="Zhao Y."/>
            <person name="Liu Y."/>
            <person name="Song Y."/>
            <person name="Tong Y."/>
            <person name="Lu Y."/>
            <person name="Yang J."/>
            <person name="Xu C."/>
            <person name="Jia M."/>
            <person name="Peters R.J."/>
            <person name="Huang L."/>
            <person name="Gao W."/>
        </authorList>
    </citation>
    <scope>NUCLEOTIDE SEQUENCE [LARGE SCALE GENOMIC DNA]</scope>
    <source>
        <strain evidence="8">cv. XIE 37</strain>
        <tissue evidence="7">Leaf</tissue>
    </source>
</reference>
<dbReference type="PANTHER" id="PTHR31232:SF149">
    <property type="entry name" value="S-PROTEIN HOMOLOG"/>
    <property type="match status" value="1"/>
</dbReference>
<comment type="subcellular location">
    <subcellularLocation>
        <location evidence="1 6">Secreted</location>
    </subcellularLocation>
</comment>
<accession>A0A7J7DNM8</accession>
<evidence type="ECO:0000313" key="7">
    <source>
        <dbReference type="EMBL" id="KAF5747970.1"/>
    </source>
</evidence>
<dbReference type="InParanoid" id="A0A7J7DNM8"/>
<feature type="signal peptide" evidence="6">
    <location>
        <begin position="1"/>
        <end position="20"/>
    </location>
</feature>
<dbReference type="GO" id="GO:0060320">
    <property type="term" value="P:rejection of self pollen"/>
    <property type="evidence" value="ECO:0007669"/>
    <property type="project" value="UniProtKB-KW"/>
</dbReference>